<feature type="active site" description="Proton acceptor; specific for D-alanine" evidence="7">
    <location>
        <position position="483"/>
    </location>
</feature>
<comment type="caution">
    <text evidence="9">The sequence shown here is derived from an EMBL/GenBank/DDBJ whole genome shotgun (WGS) entry which is preliminary data.</text>
</comment>
<dbReference type="InterPro" id="IPR051046">
    <property type="entry name" value="MurCDEF_CellWall_CoF430Synth"/>
</dbReference>
<feature type="domain" description="Alanine racemase C-terminal" evidence="8">
    <location>
        <begin position="686"/>
        <end position="807"/>
    </location>
</feature>
<dbReference type="SUPFAM" id="SSF63418">
    <property type="entry name" value="MurE/MurF N-terminal domain"/>
    <property type="match status" value="1"/>
</dbReference>
<dbReference type="Gene3D" id="3.20.20.10">
    <property type="entry name" value="Alanine racemase"/>
    <property type="match status" value="1"/>
</dbReference>
<organism evidence="9 10">
    <name type="scientific">Sphingobacterium bambusae</name>
    <dbReference type="NCBI Taxonomy" id="662858"/>
    <lineage>
        <taxon>Bacteria</taxon>
        <taxon>Pseudomonadati</taxon>
        <taxon>Bacteroidota</taxon>
        <taxon>Sphingobacteriia</taxon>
        <taxon>Sphingobacteriales</taxon>
        <taxon>Sphingobacteriaceae</taxon>
        <taxon>Sphingobacterium</taxon>
    </lineage>
</organism>
<dbReference type="SUPFAM" id="SSF50621">
    <property type="entry name" value="Alanine racemase C-terminal domain-like"/>
    <property type="match status" value="1"/>
</dbReference>
<name>A0ABW6BBE1_9SPHI</name>
<comment type="cofactor">
    <cofactor evidence="1 7">
        <name>pyridoxal 5'-phosphate</name>
        <dbReference type="ChEBI" id="CHEBI:597326"/>
    </cofactor>
</comment>
<comment type="catalytic activity">
    <reaction evidence="7">
        <text>L-alanine = D-alanine</text>
        <dbReference type="Rhea" id="RHEA:20249"/>
        <dbReference type="ChEBI" id="CHEBI:57416"/>
        <dbReference type="ChEBI" id="CHEBI:57972"/>
        <dbReference type="EC" id="5.1.1.1"/>
    </reaction>
</comment>
<evidence type="ECO:0000256" key="1">
    <source>
        <dbReference type="ARBA" id="ARBA00001933"/>
    </source>
</evidence>
<evidence type="ECO:0000259" key="8">
    <source>
        <dbReference type="SMART" id="SM01005"/>
    </source>
</evidence>
<dbReference type="InterPro" id="IPR011079">
    <property type="entry name" value="Ala_racemase_C"/>
</dbReference>
<comment type="similarity">
    <text evidence="7">Belongs to the alanine racemase family.</text>
</comment>
<evidence type="ECO:0000313" key="9">
    <source>
        <dbReference type="EMBL" id="MFD2965853.1"/>
    </source>
</evidence>
<feature type="modified residue" description="N6-(pyridoxal phosphate)lysine" evidence="7">
    <location>
        <position position="483"/>
    </location>
</feature>
<dbReference type="Pfam" id="PF00842">
    <property type="entry name" value="Ala_racemase_C"/>
    <property type="match status" value="1"/>
</dbReference>
<dbReference type="GO" id="GO:0016874">
    <property type="term" value="F:ligase activity"/>
    <property type="evidence" value="ECO:0007669"/>
    <property type="project" value="UniProtKB-KW"/>
</dbReference>
<dbReference type="Gene3D" id="3.90.190.20">
    <property type="entry name" value="Mur ligase, C-terminal domain"/>
    <property type="match status" value="1"/>
</dbReference>
<dbReference type="Gene3D" id="2.40.37.10">
    <property type="entry name" value="Lyase, Ornithine Decarboxylase, Chain A, domain 1"/>
    <property type="match status" value="1"/>
</dbReference>
<dbReference type="SUPFAM" id="SSF51419">
    <property type="entry name" value="PLP-binding barrel"/>
    <property type="match status" value="1"/>
</dbReference>
<dbReference type="InterPro" id="IPR035911">
    <property type="entry name" value="MurE/MurF_N"/>
</dbReference>
<dbReference type="SUPFAM" id="SSF53623">
    <property type="entry name" value="MurD-like peptide ligases, catalytic domain"/>
    <property type="match status" value="1"/>
</dbReference>
<evidence type="ECO:0000313" key="10">
    <source>
        <dbReference type="Proteomes" id="UP001597525"/>
    </source>
</evidence>
<dbReference type="Pfam" id="PF01168">
    <property type="entry name" value="Ala_racemase_N"/>
    <property type="match status" value="1"/>
</dbReference>
<dbReference type="EMBL" id="JBHUPB010000001">
    <property type="protein sequence ID" value="MFD2965853.1"/>
    <property type="molecule type" value="Genomic_DNA"/>
</dbReference>
<comment type="pathway">
    <text evidence="7">Amino-acid biosynthesis; D-alanine biosynthesis; D-alanine from L-alanine: step 1/1.</text>
</comment>
<dbReference type="SUPFAM" id="SSF53244">
    <property type="entry name" value="MurD-like peptide ligases, peptide-binding domain"/>
    <property type="match status" value="1"/>
</dbReference>
<dbReference type="RefSeq" id="WP_320184733.1">
    <property type="nucleotide sequence ID" value="NZ_CP138332.1"/>
</dbReference>
<dbReference type="InterPro" id="IPR000821">
    <property type="entry name" value="Ala_racemase"/>
</dbReference>
<gene>
    <name evidence="9" type="ORF">ACFS7Y_00510</name>
</gene>
<evidence type="ECO:0000256" key="6">
    <source>
        <dbReference type="ARBA" id="ARBA00023235"/>
    </source>
</evidence>
<sequence>MYTVADIYSILHASTKILVHPALEIFDLAYDTRKIRRGGQSLFFALKSIRDGHAFIGEAYRKGVRAFVLSQKDIDVSLYPEGNFIWVNNVLLALQQLAAYHRTQFKKPVIGITGSNGKTVVKEWLTQLLQDDRRVYQSPKSYNSQLGVALALWNLSDEYDCAIIEAGISQPGEMVALEAMTRPEIGVFTNIGAAHASGFASKQDKIVEKLKLFTHSKDLLFPSRYGIASMLPEGLRVFSFGTEPMDEVQVLRIEDYGRTATQIQVAHAQEIATFSIPFRDKASVENALICITVLLFFGYSLDAIASKLTKLKPLDMRLQLKKGKNGCSVIDDTYSNDLASLQIALDFLFQQQQHQKRTLILSDMDGLDDKLRQKLLALLQRQELDRIVLVGKGTHFMRDQLHTTVLLFDSTEALLLGLKDIPFQQESILIKGSRAYHLEEVSRVLVSKSHETVLEINLNALEHNLQVYRGMLPSGVKMMAMVKAFSYGSGSYEVANLLQFNKLDYLTVAFADEGVELRQGGITLPIMVLSPDEQVFETLLTNELEPEIYSFRILHAFITFLDRRQIKDFPIHIKIDTGMHRLGFMPEEMDALIQVLRVTEAVRPKSVFSHLVASGSRDHDDFTRQQLDTFARCAALLESELDCNLIKHIANTSAIVHWPEAYLDMVRLGIGLYGVDMDRTLDVEQVSTLKTTITQIKELPAGETVGYDRKGVLHRASRIATVKIGYADGYSRRFGQGVGQMSINGQLVQTVGSICMDMCMLDVTDIVAYEEDEVVVFPDLMKAAADIGTIPYELLVNISSRVKRVYFYG</sequence>
<keyword evidence="5 7" id="KW-0663">Pyridoxal phosphate</keyword>
<dbReference type="EC" id="5.1.1.1" evidence="7"/>
<keyword evidence="2 9" id="KW-0436">Ligase</keyword>
<dbReference type="CDD" id="cd00430">
    <property type="entry name" value="PLPDE_III_AR"/>
    <property type="match status" value="1"/>
</dbReference>
<reference evidence="10" key="1">
    <citation type="journal article" date="2019" name="Int. J. Syst. Evol. Microbiol.">
        <title>The Global Catalogue of Microorganisms (GCM) 10K type strain sequencing project: providing services to taxonomists for standard genome sequencing and annotation.</title>
        <authorList>
            <consortium name="The Broad Institute Genomics Platform"/>
            <consortium name="The Broad Institute Genome Sequencing Center for Infectious Disease"/>
            <person name="Wu L."/>
            <person name="Ma J."/>
        </authorList>
    </citation>
    <scope>NUCLEOTIDE SEQUENCE [LARGE SCALE GENOMIC DNA]</scope>
    <source>
        <strain evidence="10">KCTC 22814</strain>
    </source>
</reference>
<dbReference type="SMART" id="SM01005">
    <property type="entry name" value="Ala_racemase_C"/>
    <property type="match status" value="1"/>
</dbReference>
<evidence type="ECO:0000256" key="2">
    <source>
        <dbReference type="ARBA" id="ARBA00022598"/>
    </source>
</evidence>
<dbReference type="InterPro" id="IPR029066">
    <property type="entry name" value="PLP-binding_barrel"/>
</dbReference>
<dbReference type="InterPro" id="IPR001608">
    <property type="entry name" value="Ala_racemase_N"/>
</dbReference>
<protein>
    <recommendedName>
        <fullName evidence="7">Alanine racemase</fullName>
        <ecNumber evidence="7">5.1.1.1</ecNumber>
    </recommendedName>
</protein>
<evidence type="ECO:0000256" key="7">
    <source>
        <dbReference type="HAMAP-Rule" id="MF_01201"/>
    </source>
</evidence>
<keyword evidence="10" id="KW-1185">Reference proteome</keyword>
<comment type="function">
    <text evidence="7">Catalyzes the interconversion of L-alanine and D-alanine. May also act on other amino acids.</text>
</comment>
<dbReference type="InterPro" id="IPR036615">
    <property type="entry name" value="Mur_ligase_C_dom_sf"/>
</dbReference>
<dbReference type="Gene3D" id="3.40.1390.10">
    <property type="entry name" value="MurE/MurF, N-terminal domain"/>
    <property type="match status" value="1"/>
</dbReference>
<feature type="active site" description="Proton acceptor; specific for L-alanine" evidence="7">
    <location>
        <position position="707"/>
    </location>
</feature>
<dbReference type="InterPro" id="IPR009006">
    <property type="entry name" value="Ala_racemase/Decarboxylase_C"/>
</dbReference>
<keyword evidence="4" id="KW-0067">ATP-binding</keyword>
<dbReference type="InterPro" id="IPR013221">
    <property type="entry name" value="Mur_ligase_cen"/>
</dbReference>
<dbReference type="PANTHER" id="PTHR43024">
    <property type="entry name" value="UDP-N-ACETYLMURAMOYL-TRIPEPTIDE--D-ALANYL-D-ALANINE LIGASE"/>
    <property type="match status" value="1"/>
</dbReference>
<dbReference type="HAMAP" id="MF_01201">
    <property type="entry name" value="Ala_racemase"/>
    <property type="match status" value="1"/>
</dbReference>
<dbReference type="InterPro" id="IPR036565">
    <property type="entry name" value="Mur-like_cat_sf"/>
</dbReference>
<accession>A0ABW6BBE1</accession>
<keyword evidence="3" id="KW-0547">Nucleotide-binding</keyword>
<evidence type="ECO:0000256" key="3">
    <source>
        <dbReference type="ARBA" id="ARBA00022741"/>
    </source>
</evidence>
<dbReference type="Gene3D" id="3.40.1190.10">
    <property type="entry name" value="Mur-like, catalytic domain"/>
    <property type="match status" value="1"/>
</dbReference>
<dbReference type="PRINTS" id="PR00992">
    <property type="entry name" value="ALARACEMASE"/>
</dbReference>
<evidence type="ECO:0000256" key="5">
    <source>
        <dbReference type="ARBA" id="ARBA00022898"/>
    </source>
</evidence>
<dbReference type="NCBIfam" id="TIGR00492">
    <property type="entry name" value="alr"/>
    <property type="match status" value="1"/>
</dbReference>
<keyword evidence="6 7" id="KW-0413">Isomerase</keyword>
<feature type="binding site" evidence="7">
    <location>
        <position position="756"/>
    </location>
    <ligand>
        <name>substrate</name>
    </ligand>
</feature>
<dbReference type="Pfam" id="PF08245">
    <property type="entry name" value="Mur_ligase_M"/>
    <property type="match status" value="1"/>
</dbReference>
<dbReference type="NCBIfam" id="NF008897">
    <property type="entry name" value="PRK11930.1"/>
    <property type="match status" value="1"/>
</dbReference>
<proteinExistence type="inferred from homology"/>
<feature type="binding site" evidence="7">
    <location>
        <position position="581"/>
    </location>
    <ligand>
        <name>substrate</name>
    </ligand>
</feature>
<evidence type="ECO:0000256" key="4">
    <source>
        <dbReference type="ARBA" id="ARBA00022840"/>
    </source>
</evidence>
<dbReference type="PANTHER" id="PTHR43024:SF1">
    <property type="entry name" value="UDP-N-ACETYLMURAMOYL-TRIPEPTIDE--D-ALANYL-D-ALANINE LIGASE"/>
    <property type="match status" value="1"/>
</dbReference>
<dbReference type="Proteomes" id="UP001597525">
    <property type="component" value="Unassembled WGS sequence"/>
</dbReference>